<dbReference type="GO" id="GO:0004722">
    <property type="term" value="F:protein serine/threonine phosphatase activity"/>
    <property type="evidence" value="ECO:0007669"/>
    <property type="project" value="UniProtKB-EC"/>
</dbReference>
<dbReference type="PANTHER" id="PTHR47992">
    <property type="entry name" value="PROTEIN PHOSPHATASE"/>
    <property type="match status" value="1"/>
</dbReference>
<proteinExistence type="predicted"/>
<dbReference type="STRING" id="1838286.Verru16b_03136"/>
<dbReference type="EC" id="3.1.3.16" evidence="2"/>
<dbReference type="SUPFAM" id="SSF81606">
    <property type="entry name" value="PP2C-like"/>
    <property type="match status" value="1"/>
</dbReference>
<dbReference type="RefSeq" id="WP_069963133.1">
    <property type="nucleotide sequence ID" value="NZ_CP016094.1"/>
</dbReference>
<dbReference type="InterPro" id="IPR001932">
    <property type="entry name" value="PPM-type_phosphatase-like_dom"/>
</dbReference>
<evidence type="ECO:0000313" key="3">
    <source>
        <dbReference type="Proteomes" id="UP000095228"/>
    </source>
</evidence>
<dbReference type="Pfam" id="PF00481">
    <property type="entry name" value="PP2C"/>
    <property type="match status" value="1"/>
</dbReference>
<dbReference type="OrthoDB" id="9801841at2"/>
<dbReference type="CDD" id="cd00143">
    <property type="entry name" value="PP2Cc"/>
    <property type="match status" value="1"/>
</dbReference>
<name>A0A1D8AYR3_9BACT</name>
<dbReference type="InterPro" id="IPR015655">
    <property type="entry name" value="PP2C"/>
</dbReference>
<dbReference type="AlphaFoldDB" id="A0A1D8AYR3"/>
<dbReference type="EMBL" id="CP016094">
    <property type="protein sequence ID" value="AOS46042.1"/>
    <property type="molecule type" value="Genomic_DNA"/>
</dbReference>
<dbReference type="Gene3D" id="3.60.40.10">
    <property type="entry name" value="PPM-type phosphatase domain"/>
    <property type="match status" value="1"/>
</dbReference>
<organism evidence="2 3">
    <name type="scientific">Lacunisphaera limnophila</name>
    <dbReference type="NCBI Taxonomy" id="1838286"/>
    <lineage>
        <taxon>Bacteria</taxon>
        <taxon>Pseudomonadati</taxon>
        <taxon>Verrucomicrobiota</taxon>
        <taxon>Opitutia</taxon>
        <taxon>Opitutales</taxon>
        <taxon>Opitutaceae</taxon>
        <taxon>Lacunisphaera</taxon>
    </lineage>
</organism>
<dbReference type="Proteomes" id="UP000095228">
    <property type="component" value="Chromosome"/>
</dbReference>
<sequence length="237" mass="25923">MKLRSFAHTDIGRVRSENEDSYLCNDTIGLYAVADGIGGLPSGAQASQLTVQTLQKIVGEHAVGNKLNYERILTEINDQVFQLGRVISPQFGIGSTLTFAHVVGVKLHFGHVGDSTGLRLRSKVLQQLTTDHTIETELKARAARGEPLGMLMENRNALTRCIGQPPPLEPDCFAHTILPHDRYLLCSDGISRFIPPEEIAKVMTEAKDPEAVITTLVDRANERGGLDNSTGVVMFFD</sequence>
<accession>A0A1D8AYR3</accession>
<dbReference type="KEGG" id="obg:Verru16b_03136"/>
<dbReference type="PROSITE" id="PS51746">
    <property type="entry name" value="PPM_2"/>
    <property type="match status" value="1"/>
</dbReference>
<gene>
    <name evidence="2" type="primary">stp_2</name>
    <name evidence="2" type="ORF">Verru16b_03136</name>
</gene>
<dbReference type="SMART" id="SM00331">
    <property type="entry name" value="PP2C_SIG"/>
    <property type="match status" value="1"/>
</dbReference>
<feature type="domain" description="PPM-type phosphatase" evidence="1">
    <location>
        <begin position="4"/>
        <end position="236"/>
    </location>
</feature>
<reference evidence="2 3" key="1">
    <citation type="submission" date="2016-06" db="EMBL/GenBank/DDBJ databases">
        <title>Three novel species with peptidoglycan cell walls form the new genus Lacunisphaera gen. nov. in the family Opitutaceae of the verrucomicrobial subdivision 4.</title>
        <authorList>
            <person name="Rast P."/>
            <person name="Gloeckner I."/>
            <person name="Jogler M."/>
            <person name="Boedeker C."/>
            <person name="Jeske O."/>
            <person name="Wiegand S."/>
            <person name="Reinhardt R."/>
            <person name="Schumann P."/>
            <person name="Rohde M."/>
            <person name="Spring S."/>
            <person name="Gloeckner F.O."/>
            <person name="Jogler C."/>
        </authorList>
    </citation>
    <scope>NUCLEOTIDE SEQUENCE [LARGE SCALE GENOMIC DNA]</scope>
    <source>
        <strain evidence="2 3">IG16b</strain>
    </source>
</reference>
<keyword evidence="3" id="KW-1185">Reference proteome</keyword>
<keyword evidence="2" id="KW-0378">Hydrolase</keyword>
<protein>
    <submittedName>
        <fullName evidence="2">Serine/threonine phosphatase stp</fullName>
        <ecNumber evidence="2">3.1.3.16</ecNumber>
    </submittedName>
</protein>
<dbReference type="SMART" id="SM00332">
    <property type="entry name" value="PP2Cc"/>
    <property type="match status" value="1"/>
</dbReference>
<dbReference type="InterPro" id="IPR036457">
    <property type="entry name" value="PPM-type-like_dom_sf"/>
</dbReference>
<evidence type="ECO:0000313" key="2">
    <source>
        <dbReference type="EMBL" id="AOS46042.1"/>
    </source>
</evidence>
<evidence type="ECO:0000259" key="1">
    <source>
        <dbReference type="PROSITE" id="PS51746"/>
    </source>
</evidence>